<reference evidence="3" key="1">
    <citation type="submission" date="2020-01" db="EMBL/GenBank/DDBJ databases">
        <authorList>
            <person name="Meier V. D."/>
            <person name="Meier V D."/>
        </authorList>
    </citation>
    <scope>NUCLEOTIDE SEQUENCE</scope>
    <source>
        <strain evidence="3">HLG_WM_MAG_01</strain>
    </source>
</reference>
<evidence type="ECO:0000259" key="2">
    <source>
        <dbReference type="Pfam" id="PF00188"/>
    </source>
</evidence>
<dbReference type="Gene3D" id="3.40.33.10">
    <property type="entry name" value="CAP"/>
    <property type="match status" value="1"/>
</dbReference>
<dbReference type="InterPro" id="IPR014044">
    <property type="entry name" value="CAP_dom"/>
</dbReference>
<feature type="compositionally biased region" description="Acidic residues" evidence="1">
    <location>
        <begin position="414"/>
        <end position="442"/>
    </location>
</feature>
<evidence type="ECO:0000313" key="3">
    <source>
        <dbReference type="EMBL" id="CAA6820032.1"/>
    </source>
</evidence>
<proteinExistence type="predicted"/>
<protein>
    <submittedName>
        <fullName evidence="3">Putative periplasmic protein</fullName>
    </submittedName>
</protein>
<feature type="domain" description="SCP" evidence="2">
    <location>
        <begin position="25"/>
        <end position="133"/>
    </location>
</feature>
<dbReference type="Pfam" id="PF00188">
    <property type="entry name" value="CAP"/>
    <property type="match status" value="1"/>
</dbReference>
<dbReference type="Gene3D" id="4.10.1080.10">
    <property type="entry name" value="TSP type-3 repeat"/>
    <property type="match status" value="1"/>
</dbReference>
<dbReference type="GO" id="GO:0005509">
    <property type="term" value="F:calcium ion binding"/>
    <property type="evidence" value="ECO:0007669"/>
    <property type="project" value="InterPro"/>
</dbReference>
<dbReference type="SUPFAM" id="SSF103647">
    <property type="entry name" value="TSP type-3 repeat"/>
    <property type="match status" value="1"/>
</dbReference>
<dbReference type="PANTHER" id="PTHR31157:SF1">
    <property type="entry name" value="SCP DOMAIN-CONTAINING PROTEIN"/>
    <property type="match status" value="1"/>
</dbReference>
<sequence>MKKYQYKIILASILVMHTLYASNGLDYLNSIRIQSGLPAFTENSALNTSAQNHNNYMQLNDILTHDENRSNSGYTGDYAYLRAISAGYLHGHVSENLSHGTDTVELSIDSLMSAIYHRFAFLDFRQDEIGMADNGAFYTYNMGNSVLSGLCESGVYSGGLSVSPCADSSKLIEASEYNNRYDAIRESSSDIVVWPSIKKGNIPPVFYEESPDPLPFNSVSGYPVSAEFNVASFATAPTVTSFTLKDGNGVSKTLINHAVYGSVMNENSDPNSQFSSYQHAIFPKNRLEWGSKYIATLEYDVDGDSRTKNWCFTTESLKSQVDKFYRITDTIDITAVSGRTYALYVVPTYTHDIISSVSYTYNTNTPELSFIDGNTIQVKLTGAVGRYSIFRMGTKIVTMTIASSDTASIPKDESCDDSDGDGVKDEDDAFPFDDSESVDTDGDGIGNNADIDDDNDGITDSVELANGLNPLNKADADADFDSDGFSNALELSVGSAISNVNDHPIWVPITLGDMMTIIPFYDK</sequence>
<dbReference type="InterPro" id="IPR035940">
    <property type="entry name" value="CAP_sf"/>
</dbReference>
<dbReference type="CDD" id="cd05379">
    <property type="entry name" value="CAP_bacterial"/>
    <property type="match status" value="1"/>
</dbReference>
<dbReference type="EMBL" id="CACVAS010000107">
    <property type="protein sequence ID" value="CAA6820032.1"/>
    <property type="molecule type" value="Genomic_DNA"/>
</dbReference>
<evidence type="ECO:0000256" key="1">
    <source>
        <dbReference type="SAM" id="MobiDB-lite"/>
    </source>
</evidence>
<dbReference type="SUPFAM" id="SSF55797">
    <property type="entry name" value="PR-1-like"/>
    <property type="match status" value="1"/>
</dbReference>
<feature type="region of interest" description="Disordered" evidence="1">
    <location>
        <begin position="407"/>
        <end position="458"/>
    </location>
</feature>
<dbReference type="InterPro" id="IPR028974">
    <property type="entry name" value="TSP_type-3_rpt"/>
</dbReference>
<gene>
    <name evidence="3" type="ORF">HELGO_WM609</name>
</gene>
<accession>A0A6S6TGN4</accession>
<dbReference type="AlphaFoldDB" id="A0A6S6TGN4"/>
<name>A0A6S6TGN4_9BACT</name>
<dbReference type="PANTHER" id="PTHR31157">
    <property type="entry name" value="SCP DOMAIN-CONTAINING PROTEIN"/>
    <property type="match status" value="1"/>
</dbReference>
<organism evidence="3">
    <name type="scientific">uncultured Sulfurovum sp</name>
    <dbReference type="NCBI Taxonomy" id="269237"/>
    <lineage>
        <taxon>Bacteria</taxon>
        <taxon>Pseudomonadati</taxon>
        <taxon>Campylobacterota</taxon>
        <taxon>Epsilonproteobacteria</taxon>
        <taxon>Campylobacterales</taxon>
        <taxon>Sulfurovaceae</taxon>
        <taxon>Sulfurovum</taxon>
        <taxon>environmental samples</taxon>
    </lineage>
</organism>